<dbReference type="GeneID" id="17257535"/>
<protein>
    <recommendedName>
        <fullName evidence="1">SET domain-containing protein</fullName>
    </recommendedName>
</protein>
<dbReference type="STRING" id="2903.R1BN02"/>
<dbReference type="PANTHER" id="PTHR36453:SF1">
    <property type="entry name" value="RIGHT HANDED BETA HELIX DOMAIN-CONTAINING PROTEIN"/>
    <property type="match status" value="1"/>
</dbReference>
<dbReference type="HOGENOM" id="CLU_411320_0_0_1"/>
<reference evidence="2" key="2">
    <citation type="submission" date="2024-10" db="UniProtKB">
        <authorList>
            <consortium name="EnsemblProtists"/>
        </authorList>
    </citation>
    <scope>IDENTIFICATION</scope>
</reference>
<feature type="domain" description="SET" evidence="1">
    <location>
        <begin position="519"/>
        <end position="659"/>
    </location>
</feature>
<dbReference type="InterPro" id="IPR011050">
    <property type="entry name" value="Pectin_lyase_fold/virulence"/>
</dbReference>
<dbReference type="PaxDb" id="2903-EOD11368"/>
<dbReference type="OMA" id="NWIEPRC"/>
<dbReference type="SUPFAM" id="SSF51126">
    <property type="entry name" value="Pectin lyase-like"/>
    <property type="match status" value="1"/>
</dbReference>
<dbReference type="InterPro" id="IPR046341">
    <property type="entry name" value="SET_dom_sf"/>
</dbReference>
<dbReference type="PROSITE" id="PS50280">
    <property type="entry name" value="SET"/>
    <property type="match status" value="1"/>
</dbReference>
<accession>A0A0D3IJD3</accession>
<dbReference type="Gene3D" id="2.170.270.10">
    <property type="entry name" value="SET domain"/>
    <property type="match status" value="1"/>
</dbReference>
<keyword evidence="3" id="KW-1185">Reference proteome</keyword>
<dbReference type="Proteomes" id="UP000013827">
    <property type="component" value="Unassembled WGS sequence"/>
</dbReference>
<evidence type="ECO:0000313" key="3">
    <source>
        <dbReference type="Proteomes" id="UP000013827"/>
    </source>
</evidence>
<reference evidence="3" key="1">
    <citation type="journal article" date="2013" name="Nature">
        <title>Pan genome of the phytoplankton Emiliania underpins its global distribution.</title>
        <authorList>
            <person name="Read B.A."/>
            <person name="Kegel J."/>
            <person name="Klute M.J."/>
            <person name="Kuo A."/>
            <person name="Lefebvre S.C."/>
            <person name="Maumus F."/>
            <person name="Mayer C."/>
            <person name="Miller J."/>
            <person name="Monier A."/>
            <person name="Salamov A."/>
            <person name="Young J."/>
            <person name="Aguilar M."/>
            <person name="Claverie J.M."/>
            <person name="Frickenhaus S."/>
            <person name="Gonzalez K."/>
            <person name="Herman E.K."/>
            <person name="Lin Y.C."/>
            <person name="Napier J."/>
            <person name="Ogata H."/>
            <person name="Sarno A.F."/>
            <person name="Shmutz J."/>
            <person name="Schroeder D."/>
            <person name="de Vargas C."/>
            <person name="Verret F."/>
            <person name="von Dassow P."/>
            <person name="Valentin K."/>
            <person name="Van de Peer Y."/>
            <person name="Wheeler G."/>
            <person name="Dacks J.B."/>
            <person name="Delwiche C.F."/>
            <person name="Dyhrman S.T."/>
            <person name="Glockner G."/>
            <person name="John U."/>
            <person name="Richards T."/>
            <person name="Worden A.Z."/>
            <person name="Zhang X."/>
            <person name="Grigoriev I.V."/>
            <person name="Allen A.E."/>
            <person name="Bidle K."/>
            <person name="Borodovsky M."/>
            <person name="Bowler C."/>
            <person name="Brownlee C."/>
            <person name="Cock J.M."/>
            <person name="Elias M."/>
            <person name="Gladyshev V.N."/>
            <person name="Groth M."/>
            <person name="Guda C."/>
            <person name="Hadaegh A."/>
            <person name="Iglesias-Rodriguez M.D."/>
            <person name="Jenkins J."/>
            <person name="Jones B.M."/>
            <person name="Lawson T."/>
            <person name="Leese F."/>
            <person name="Lindquist E."/>
            <person name="Lobanov A."/>
            <person name="Lomsadze A."/>
            <person name="Malik S.B."/>
            <person name="Marsh M.E."/>
            <person name="Mackinder L."/>
            <person name="Mock T."/>
            <person name="Mueller-Roeber B."/>
            <person name="Pagarete A."/>
            <person name="Parker M."/>
            <person name="Probert I."/>
            <person name="Quesneville H."/>
            <person name="Raines C."/>
            <person name="Rensing S.A."/>
            <person name="Riano-Pachon D.M."/>
            <person name="Richier S."/>
            <person name="Rokitta S."/>
            <person name="Shiraiwa Y."/>
            <person name="Soanes D.M."/>
            <person name="van der Giezen M."/>
            <person name="Wahlund T.M."/>
            <person name="Williams B."/>
            <person name="Wilson W."/>
            <person name="Wolfe G."/>
            <person name="Wurch L.L."/>
        </authorList>
    </citation>
    <scope>NUCLEOTIDE SEQUENCE</scope>
</reference>
<dbReference type="eggNOG" id="ENOG502S95X">
    <property type="taxonomic scope" value="Eukaryota"/>
</dbReference>
<evidence type="ECO:0000259" key="1">
    <source>
        <dbReference type="PROSITE" id="PS50280"/>
    </source>
</evidence>
<dbReference type="PANTHER" id="PTHR36453">
    <property type="entry name" value="SECRETED PROTEIN-RELATED"/>
    <property type="match status" value="1"/>
</dbReference>
<dbReference type="Gene3D" id="2.160.20.10">
    <property type="entry name" value="Single-stranded right-handed beta-helix, Pectin lyase-like"/>
    <property type="match status" value="1"/>
</dbReference>
<dbReference type="RefSeq" id="XP_005763797.1">
    <property type="nucleotide sequence ID" value="XM_005763740.1"/>
</dbReference>
<dbReference type="AlphaFoldDB" id="A0A0D3IJD3"/>
<name>A0A0D3IJD3_EMIH1</name>
<dbReference type="Pfam" id="PF00856">
    <property type="entry name" value="SET"/>
    <property type="match status" value="1"/>
</dbReference>
<organism evidence="2 3">
    <name type="scientific">Emiliania huxleyi (strain CCMP1516)</name>
    <dbReference type="NCBI Taxonomy" id="280463"/>
    <lineage>
        <taxon>Eukaryota</taxon>
        <taxon>Haptista</taxon>
        <taxon>Haptophyta</taxon>
        <taxon>Prymnesiophyceae</taxon>
        <taxon>Isochrysidales</taxon>
        <taxon>Noelaerhabdaceae</taxon>
        <taxon>Emiliania</taxon>
    </lineage>
</organism>
<dbReference type="SMART" id="SM00317">
    <property type="entry name" value="SET"/>
    <property type="match status" value="1"/>
</dbReference>
<dbReference type="SUPFAM" id="SSF82199">
    <property type="entry name" value="SET domain"/>
    <property type="match status" value="1"/>
</dbReference>
<dbReference type="KEGG" id="ehx:EMIHUDRAFT_465073"/>
<dbReference type="EnsemblProtists" id="EOD11368">
    <property type="protein sequence ID" value="EOD11368"/>
    <property type="gene ID" value="EMIHUDRAFT_465073"/>
</dbReference>
<proteinExistence type="predicted"/>
<sequence length="668" mass="70810">MLQPPCTLTVPASRGALHAAAERVASQLSSAASAADVVVCLKGGGLRAPRATARTEAWNLSTTAEGYSARGVVPGLEWAAAELRWPSQVQNWIEPRCAVDRVAGRRVIVSRPCWAALTARKGGPPPAPLLVENLLRPPPAGKLQRGQFACSDRHVFYRPREPYGGPPRDAWAPLHEAILQAEGLANHSFQRLAFSHATWRQPSTPEGYVPTQSLVTPLGEPPGAVSLGRARGVAVDGCSFANLGSAYALSVGGASQQVSVVGSSFTSLAGGAVKLGNVDDERALATSPERMDSAFRVVDNTIRLAALELRGAAAIFAGYVRDTTISHNSVAETGYTAISLGWGWGTHVLGRQTFMRNNHVVSNRMERVVSALNDGGCIYTLGPQPNSTVSLNYCEADRAPVVGSFYHDNGPCPRLRHVAVSLVWCRGEAPLRNNCAPAEANCSLAYPGLAADCHCAVDKATVRPWEESDSEDESDDGEAEDLALALFVASAKRADFWSHACRPPTPAEAVDADDAVWSAKARGYVIAPAGGKGLGAFAGANAVAEGALVGVYAGELLTEAEHARRESSYCFSLLPPADELTSKALAGLGLDGEGKDDEYIAYIDGENAARSSWCRYINHAPHGARACNLEAKVDAMKALVWFEASRDIAPGEELCFDYGESYATSTFE</sequence>
<evidence type="ECO:0000313" key="2">
    <source>
        <dbReference type="EnsemblProtists" id="EOD11368"/>
    </source>
</evidence>
<dbReference type="InterPro" id="IPR012334">
    <property type="entry name" value="Pectin_lyas_fold"/>
</dbReference>
<dbReference type="InterPro" id="IPR001214">
    <property type="entry name" value="SET_dom"/>
</dbReference>